<feature type="transmembrane region" description="Helical" evidence="12">
    <location>
        <begin position="299"/>
        <end position="316"/>
    </location>
</feature>
<keyword evidence="7" id="KW-0997">Cell inner membrane</keyword>
<keyword evidence="10 12" id="KW-0472">Membrane</keyword>
<dbReference type="EMBL" id="AVPT01000020">
    <property type="protein sequence ID" value="KGM55195.1"/>
    <property type="molecule type" value="Genomic_DNA"/>
</dbReference>
<proteinExistence type="inferred from homology"/>
<feature type="transmembrane region" description="Helical" evidence="12">
    <location>
        <begin position="99"/>
        <end position="121"/>
    </location>
</feature>
<comment type="subunit">
    <text evidence="11">Component of the lipopolysaccharide transport and assembly complex. The LptBFG transporter is composed of two ATP-binding proteins (LptB) and two transmembrane proteins (LptF and LptG).</text>
</comment>
<evidence type="ECO:0000256" key="5">
    <source>
        <dbReference type="ARBA" id="ARBA00022448"/>
    </source>
</evidence>
<keyword evidence="6" id="KW-1003">Cell membrane</keyword>
<keyword evidence="8 12" id="KW-0812">Transmembrane</keyword>
<dbReference type="GO" id="GO:0043190">
    <property type="term" value="C:ATP-binding cassette (ABC) transporter complex"/>
    <property type="evidence" value="ECO:0007669"/>
    <property type="project" value="InterPro"/>
</dbReference>
<evidence type="ECO:0000256" key="12">
    <source>
        <dbReference type="SAM" id="Phobius"/>
    </source>
</evidence>
<dbReference type="STRING" id="913325.N799_03935"/>
<dbReference type="NCBIfam" id="TIGR04407">
    <property type="entry name" value="LptF_YjgP"/>
    <property type="match status" value="1"/>
</dbReference>
<name>A0A0A0EY36_9GAMM</name>
<evidence type="ECO:0000256" key="6">
    <source>
        <dbReference type="ARBA" id="ARBA00022475"/>
    </source>
</evidence>
<keyword evidence="14" id="KW-1185">Reference proteome</keyword>
<dbReference type="AlphaFoldDB" id="A0A0A0EY36"/>
<evidence type="ECO:0000256" key="4">
    <source>
        <dbReference type="ARBA" id="ARBA00014213"/>
    </source>
</evidence>
<dbReference type="GO" id="GO:0055085">
    <property type="term" value="P:transmembrane transport"/>
    <property type="evidence" value="ECO:0007669"/>
    <property type="project" value="InterPro"/>
</dbReference>
<comment type="subcellular location">
    <subcellularLocation>
        <location evidence="2">Cell inner membrane</location>
        <topology evidence="2">Multi-pass membrane protein</topology>
    </subcellularLocation>
</comment>
<dbReference type="GO" id="GO:0015920">
    <property type="term" value="P:lipopolysaccharide transport"/>
    <property type="evidence" value="ECO:0007669"/>
    <property type="project" value="TreeGrafter"/>
</dbReference>
<comment type="function">
    <text evidence="1">Part of the ABC transporter complex LptBFG involved in the translocation of lipopolysaccharide (LPS) from the inner membrane to the outer membrane.</text>
</comment>
<reference evidence="13 14" key="1">
    <citation type="journal article" date="2015" name="Stand. Genomic Sci.">
        <title>Genomic information of the arsenic-resistant bacterium Lysobacter arseniciresistens type strain ZS79(T) and comparison of Lysobacter draft genomes.</title>
        <authorList>
            <person name="Liu L."/>
            <person name="Zhang S."/>
            <person name="Luo M."/>
            <person name="Wang G."/>
        </authorList>
    </citation>
    <scope>NUCLEOTIDE SEQUENCE [LARGE SCALE GENOMIC DNA]</scope>
    <source>
        <strain evidence="13 14">ZS79</strain>
    </source>
</reference>
<comment type="caution">
    <text evidence="13">The sequence shown here is derived from an EMBL/GenBank/DDBJ whole genome shotgun (WGS) entry which is preliminary data.</text>
</comment>
<evidence type="ECO:0000256" key="1">
    <source>
        <dbReference type="ARBA" id="ARBA00002265"/>
    </source>
</evidence>
<evidence type="ECO:0000256" key="8">
    <source>
        <dbReference type="ARBA" id="ARBA00022692"/>
    </source>
</evidence>
<evidence type="ECO:0000256" key="2">
    <source>
        <dbReference type="ARBA" id="ARBA00004429"/>
    </source>
</evidence>
<feature type="transmembrane region" description="Helical" evidence="12">
    <location>
        <begin position="328"/>
        <end position="347"/>
    </location>
</feature>
<evidence type="ECO:0000256" key="11">
    <source>
        <dbReference type="ARBA" id="ARBA00026081"/>
    </source>
</evidence>
<dbReference type="PANTHER" id="PTHR33529">
    <property type="entry name" value="SLR0882 PROTEIN-RELATED"/>
    <property type="match status" value="1"/>
</dbReference>
<evidence type="ECO:0000313" key="14">
    <source>
        <dbReference type="Proteomes" id="UP000029989"/>
    </source>
</evidence>
<evidence type="ECO:0000313" key="13">
    <source>
        <dbReference type="EMBL" id="KGM55195.1"/>
    </source>
</evidence>
<dbReference type="InterPro" id="IPR030922">
    <property type="entry name" value="LptF"/>
</dbReference>
<dbReference type="PANTHER" id="PTHR33529:SF7">
    <property type="entry name" value="LIPOPOLYSACCHARIDE EXPORT SYSTEM PERMEASE PROTEIN LPTF"/>
    <property type="match status" value="1"/>
</dbReference>
<evidence type="ECO:0000256" key="7">
    <source>
        <dbReference type="ARBA" id="ARBA00022519"/>
    </source>
</evidence>
<dbReference type="RefSeq" id="WP_036211879.1">
    <property type="nucleotide sequence ID" value="NZ_AVPT01000020.1"/>
</dbReference>
<sequence>MPKLDRYLLSEFAQSTFAALVVLLIVSVGGVITDVLKDIASGRLPAALMLSQLGLVLLNWLPLILPLALMIGMMLGVGRLYRDSEMPVIAASGVGPARLLKPVLMLVVPVVLVVGACSLWLGPMAERISRQMINEANRNLVVSGLEPGSFTELPGGGVVYVGAMSTDGSQFRRVFIYRRSDDRLDVTTANSGALSVDAEGERFLELSDGFQVEGPVDGGLDYRLMRYATNEVQLPAGEERYDPNDPETMPTTALLGDPRPAANAQLHFRLAPPLLTLAFALMAVPLARSTPRQARYGRVMMGFLAYLVGIQMALMGRDWLETGRLAPALGLWWLVLPLLAFALWLYFTDGRMRRPLRRLRPAATGAAR</sequence>
<evidence type="ECO:0000256" key="10">
    <source>
        <dbReference type="ARBA" id="ARBA00023136"/>
    </source>
</evidence>
<keyword evidence="9 12" id="KW-1133">Transmembrane helix</keyword>
<dbReference type="Pfam" id="PF03739">
    <property type="entry name" value="LptF_LptG"/>
    <property type="match status" value="1"/>
</dbReference>
<dbReference type="InterPro" id="IPR005495">
    <property type="entry name" value="LptG/LptF_permease"/>
</dbReference>
<feature type="transmembrane region" description="Helical" evidence="12">
    <location>
        <begin position="53"/>
        <end position="78"/>
    </location>
</feature>
<dbReference type="OrthoDB" id="9778062at2"/>
<protein>
    <recommendedName>
        <fullName evidence="4">Lipopolysaccharide export system permease protein LptF</fullName>
    </recommendedName>
</protein>
<evidence type="ECO:0000256" key="9">
    <source>
        <dbReference type="ARBA" id="ARBA00022989"/>
    </source>
</evidence>
<accession>A0A0A0EY36</accession>
<gene>
    <name evidence="13" type="ORF">N799_03935</name>
</gene>
<comment type="similarity">
    <text evidence="3">Belongs to the LptF/LptG family.</text>
</comment>
<organism evidence="13 14">
    <name type="scientific">Lysobacter arseniciresistens ZS79</name>
    <dbReference type="NCBI Taxonomy" id="913325"/>
    <lineage>
        <taxon>Bacteria</taxon>
        <taxon>Pseudomonadati</taxon>
        <taxon>Pseudomonadota</taxon>
        <taxon>Gammaproteobacteria</taxon>
        <taxon>Lysobacterales</taxon>
        <taxon>Lysobacteraceae</taxon>
        <taxon>Novilysobacter</taxon>
    </lineage>
</organism>
<dbReference type="eggNOG" id="COG0795">
    <property type="taxonomic scope" value="Bacteria"/>
</dbReference>
<dbReference type="Proteomes" id="UP000029989">
    <property type="component" value="Unassembled WGS sequence"/>
</dbReference>
<evidence type="ECO:0000256" key="3">
    <source>
        <dbReference type="ARBA" id="ARBA00007725"/>
    </source>
</evidence>
<keyword evidence="5" id="KW-0813">Transport</keyword>
<feature type="transmembrane region" description="Helical" evidence="12">
    <location>
        <begin position="12"/>
        <end position="33"/>
    </location>
</feature>